<dbReference type="Pfam" id="PF18628">
    <property type="entry name" value="P2_N"/>
    <property type="match status" value="1"/>
</dbReference>
<gene>
    <name evidence="3" type="ORF">SAMN02745857_03889</name>
</gene>
<dbReference type="OrthoDB" id="8585537at2"/>
<feature type="domain" description="Viral coat protein P2 N-terminal" evidence="1">
    <location>
        <begin position="5"/>
        <end position="132"/>
    </location>
</feature>
<feature type="domain" description="Viral coat protein P2 C-terminal" evidence="2">
    <location>
        <begin position="141"/>
        <end position="261"/>
    </location>
</feature>
<evidence type="ECO:0000313" key="3">
    <source>
        <dbReference type="EMBL" id="SMC29520.1"/>
    </source>
</evidence>
<proteinExistence type="predicted"/>
<sequence length="264" mass="28177">MSLHKKELPFFNVAAGSTATLQLPLGPTYEYILLQMAGTTFSKLHITDIRVKINGKTMHQCSGADLESMNAYTGLATSAAFLQLDFTELFARDQVGQSIGALGTAAGVSAVMIEVDIAGTAVAPSLTAYSVTSAPKQLGVVNKLIKYPVNIGGAGKWPVQLPYGPQGGSIIKRVYVKSANITGLEVKLNGVVIHDSVKASNEFAQTLNRKTPQGGWYVWDPIVDNNQTDMVNTTGATSFEFNGYFSASEAITVYVEYIDALGNL</sequence>
<reference evidence="3 4" key="1">
    <citation type="submission" date="2017-04" db="EMBL/GenBank/DDBJ databases">
        <authorList>
            <person name="Afonso C.L."/>
            <person name="Miller P.J."/>
            <person name="Scott M.A."/>
            <person name="Spackman E."/>
            <person name="Goraichik I."/>
            <person name="Dimitrov K.M."/>
            <person name="Suarez D.L."/>
            <person name="Swayne D.E."/>
        </authorList>
    </citation>
    <scope>NUCLEOTIDE SEQUENCE [LARGE SCALE GENOMIC DNA]</scope>
    <source>
        <strain evidence="3 4">DSM 23236</strain>
    </source>
</reference>
<evidence type="ECO:0000313" key="4">
    <source>
        <dbReference type="Proteomes" id="UP000192761"/>
    </source>
</evidence>
<dbReference type="Pfam" id="PF25513">
    <property type="entry name" value="P2_C"/>
    <property type="match status" value="1"/>
</dbReference>
<dbReference type="InterPro" id="IPR057915">
    <property type="entry name" value="P2_C"/>
</dbReference>
<dbReference type="STRING" id="1121001.SAMN02745857_03889"/>
<dbReference type="AlphaFoldDB" id="A0A1W1XZX9"/>
<dbReference type="EMBL" id="FWXD01000036">
    <property type="protein sequence ID" value="SMC29520.1"/>
    <property type="molecule type" value="Genomic_DNA"/>
</dbReference>
<evidence type="ECO:0000259" key="1">
    <source>
        <dbReference type="Pfam" id="PF18628"/>
    </source>
</evidence>
<name>A0A1W1XZX9_9NEIS</name>
<protein>
    <submittedName>
        <fullName evidence="3">Uncharacterized protein</fullName>
    </submittedName>
</protein>
<accession>A0A1W1XZX9</accession>
<dbReference type="InterPro" id="IPR041377">
    <property type="entry name" value="P2_N"/>
</dbReference>
<dbReference type="InterPro" id="IPR053751">
    <property type="entry name" value="Viral_Major_Capsid_sf"/>
</dbReference>
<evidence type="ECO:0000259" key="2">
    <source>
        <dbReference type="Pfam" id="PF25513"/>
    </source>
</evidence>
<organism evidence="3 4">
    <name type="scientific">Andreprevotia lacus DSM 23236</name>
    <dbReference type="NCBI Taxonomy" id="1121001"/>
    <lineage>
        <taxon>Bacteria</taxon>
        <taxon>Pseudomonadati</taxon>
        <taxon>Pseudomonadota</taxon>
        <taxon>Betaproteobacteria</taxon>
        <taxon>Neisseriales</taxon>
        <taxon>Chitinibacteraceae</taxon>
        <taxon>Andreprevotia</taxon>
    </lineage>
</organism>
<dbReference type="RefSeq" id="WP_084092820.1">
    <property type="nucleotide sequence ID" value="NZ_FWXD01000036.1"/>
</dbReference>
<keyword evidence="4" id="KW-1185">Reference proteome</keyword>
<dbReference type="Proteomes" id="UP000192761">
    <property type="component" value="Unassembled WGS sequence"/>
</dbReference>
<dbReference type="Gene3D" id="2.60.120.730">
    <property type="match status" value="2"/>
</dbReference>